<dbReference type="Pfam" id="PF01627">
    <property type="entry name" value="Hpt"/>
    <property type="match status" value="1"/>
</dbReference>
<dbReference type="GO" id="GO:0005737">
    <property type="term" value="C:cytoplasm"/>
    <property type="evidence" value="ECO:0007669"/>
    <property type="project" value="InterPro"/>
</dbReference>
<protein>
    <recommendedName>
        <fullName evidence="3">histidine kinase</fullName>
        <ecNumber evidence="3">2.7.13.3</ecNumber>
    </recommendedName>
</protein>
<dbReference type="SUPFAM" id="SSF47226">
    <property type="entry name" value="Histidine-containing phosphotransfer domain, HPT domain"/>
    <property type="match status" value="1"/>
</dbReference>
<keyword evidence="4 8" id="KW-0597">Phosphoprotein</keyword>
<dbReference type="InterPro" id="IPR036641">
    <property type="entry name" value="HPT_dom_sf"/>
</dbReference>
<dbReference type="SUPFAM" id="SSF55874">
    <property type="entry name" value="ATPase domain of HSP90 chaperone/DNA topoisomerase II/histidine kinase"/>
    <property type="match status" value="1"/>
</dbReference>
<dbReference type="FunFam" id="3.30.565.10:FF:000016">
    <property type="entry name" value="Chemotaxis protein CheA, putative"/>
    <property type="match status" value="1"/>
</dbReference>
<proteinExistence type="predicted"/>
<comment type="catalytic activity">
    <reaction evidence="1">
        <text>ATP + protein L-histidine = ADP + protein N-phospho-L-histidine.</text>
        <dbReference type="EC" id="2.7.13.3"/>
    </reaction>
</comment>
<evidence type="ECO:0000256" key="2">
    <source>
        <dbReference type="ARBA" id="ARBA00004236"/>
    </source>
</evidence>
<evidence type="ECO:0000259" key="12">
    <source>
        <dbReference type="PROSITE" id="PS50894"/>
    </source>
</evidence>
<organism evidence="13 14">
    <name type="scientific">Nocardioides perillae</name>
    <dbReference type="NCBI Taxonomy" id="1119534"/>
    <lineage>
        <taxon>Bacteria</taxon>
        <taxon>Bacillati</taxon>
        <taxon>Actinomycetota</taxon>
        <taxon>Actinomycetes</taxon>
        <taxon>Propionibacteriales</taxon>
        <taxon>Nocardioidaceae</taxon>
        <taxon>Nocardioides</taxon>
    </lineage>
</organism>
<evidence type="ECO:0000259" key="11">
    <source>
        <dbReference type="PROSITE" id="PS50851"/>
    </source>
</evidence>
<evidence type="ECO:0000256" key="1">
    <source>
        <dbReference type="ARBA" id="ARBA00000085"/>
    </source>
</evidence>
<dbReference type="InterPro" id="IPR008207">
    <property type="entry name" value="Sig_transdc_His_kin_Hpt_dom"/>
</dbReference>
<dbReference type="SMART" id="SM01231">
    <property type="entry name" value="H-kinase_dim"/>
    <property type="match status" value="1"/>
</dbReference>
<comment type="subcellular location">
    <subcellularLocation>
        <location evidence="2">Cell membrane</location>
    </subcellularLocation>
</comment>
<dbReference type="Pfam" id="PF02895">
    <property type="entry name" value="H-kinase_dim"/>
    <property type="match status" value="1"/>
</dbReference>
<dbReference type="Gene3D" id="1.10.287.560">
    <property type="entry name" value="Histidine kinase CheA-like, homodimeric domain"/>
    <property type="match status" value="1"/>
</dbReference>
<dbReference type="SMART" id="SM00073">
    <property type="entry name" value="HPT"/>
    <property type="match status" value="1"/>
</dbReference>
<evidence type="ECO:0000256" key="5">
    <source>
        <dbReference type="ARBA" id="ARBA00022679"/>
    </source>
</evidence>
<evidence type="ECO:0000256" key="4">
    <source>
        <dbReference type="ARBA" id="ARBA00022553"/>
    </source>
</evidence>
<dbReference type="PANTHER" id="PTHR43395:SF1">
    <property type="entry name" value="CHEMOTAXIS PROTEIN CHEA"/>
    <property type="match status" value="1"/>
</dbReference>
<feature type="region of interest" description="Disordered" evidence="9">
    <location>
        <begin position="161"/>
        <end position="185"/>
    </location>
</feature>
<keyword evidence="14" id="KW-1185">Reference proteome</keyword>
<keyword evidence="6 13" id="KW-0418">Kinase</keyword>
<reference evidence="13 14" key="1">
    <citation type="submission" date="2020-07" db="EMBL/GenBank/DDBJ databases">
        <title>Sequencing the genomes of 1000 actinobacteria strains.</title>
        <authorList>
            <person name="Klenk H.-P."/>
        </authorList>
    </citation>
    <scope>NUCLEOTIDE SEQUENCE [LARGE SCALE GENOMIC DNA]</scope>
    <source>
        <strain evidence="13 14">DSM 24552</strain>
    </source>
</reference>
<keyword evidence="5 13" id="KW-0808">Transferase</keyword>
<dbReference type="SMART" id="SM00387">
    <property type="entry name" value="HATPase_c"/>
    <property type="match status" value="1"/>
</dbReference>
<dbReference type="GO" id="GO:0006935">
    <property type="term" value="P:chemotaxis"/>
    <property type="evidence" value="ECO:0007669"/>
    <property type="project" value="InterPro"/>
</dbReference>
<evidence type="ECO:0000313" key="14">
    <source>
        <dbReference type="Proteomes" id="UP000544110"/>
    </source>
</evidence>
<dbReference type="GO" id="GO:0005886">
    <property type="term" value="C:plasma membrane"/>
    <property type="evidence" value="ECO:0007669"/>
    <property type="project" value="UniProtKB-SubCell"/>
</dbReference>
<dbReference type="InterPro" id="IPR051315">
    <property type="entry name" value="Bact_Chemotaxis_CheA"/>
</dbReference>
<evidence type="ECO:0000256" key="9">
    <source>
        <dbReference type="SAM" id="MobiDB-lite"/>
    </source>
</evidence>
<keyword evidence="7" id="KW-0902">Two-component regulatory system</keyword>
<evidence type="ECO:0000256" key="7">
    <source>
        <dbReference type="ARBA" id="ARBA00023012"/>
    </source>
</evidence>
<evidence type="ECO:0000256" key="8">
    <source>
        <dbReference type="PROSITE-ProRule" id="PRU00110"/>
    </source>
</evidence>
<dbReference type="AlphaFoldDB" id="A0A7Y9RVF6"/>
<dbReference type="InterPro" id="IPR003594">
    <property type="entry name" value="HATPase_dom"/>
</dbReference>
<dbReference type="RefSeq" id="WP_246283459.1">
    <property type="nucleotide sequence ID" value="NZ_JACCAC010000001.1"/>
</dbReference>
<dbReference type="Pfam" id="PF01584">
    <property type="entry name" value="CheW"/>
    <property type="match status" value="2"/>
</dbReference>
<dbReference type="InterPro" id="IPR036061">
    <property type="entry name" value="CheW-like_dom_sf"/>
</dbReference>
<dbReference type="GO" id="GO:0000155">
    <property type="term" value="F:phosphorelay sensor kinase activity"/>
    <property type="evidence" value="ECO:0007669"/>
    <property type="project" value="InterPro"/>
</dbReference>
<dbReference type="InterPro" id="IPR004105">
    <property type="entry name" value="CheA-like_dim"/>
</dbReference>
<dbReference type="SUPFAM" id="SSF50341">
    <property type="entry name" value="CheW-like"/>
    <property type="match status" value="2"/>
</dbReference>
<dbReference type="SMART" id="SM00260">
    <property type="entry name" value="CheW"/>
    <property type="match status" value="2"/>
</dbReference>
<evidence type="ECO:0000313" key="13">
    <source>
        <dbReference type="EMBL" id="NYG57010.1"/>
    </source>
</evidence>
<dbReference type="PANTHER" id="PTHR43395">
    <property type="entry name" value="SENSOR HISTIDINE KINASE CHEA"/>
    <property type="match status" value="1"/>
</dbReference>
<feature type="domain" description="HPt" evidence="12">
    <location>
        <begin position="1"/>
        <end position="101"/>
    </location>
</feature>
<dbReference type="PROSITE" id="PS50851">
    <property type="entry name" value="CHEW"/>
    <property type="match status" value="2"/>
</dbReference>
<dbReference type="CDD" id="cd00088">
    <property type="entry name" value="HPT"/>
    <property type="match status" value="1"/>
</dbReference>
<dbReference type="InterPro" id="IPR037006">
    <property type="entry name" value="CheA-like_homodim_sf"/>
</dbReference>
<dbReference type="Gene3D" id="3.30.565.10">
    <property type="entry name" value="Histidine kinase-like ATPase, C-terminal domain"/>
    <property type="match status" value="1"/>
</dbReference>
<accession>A0A7Y9RVF6</accession>
<gene>
    <name evidence="13" type="ORF">BJ989_003314</name>
</gene>
<evidence type="ECO:0000256" key="3">
    <source>
        <dbReference type="ARBA" id="ARBA00012438"/>
    </source>
</evidence>
<dbReference type="InterPro" id="IPR036890">
    <property type="entry name" value="HATPase_C_sf"/>
</dbReference>
<dbReference type="PROSITE" id="PS50109">
    <property type="entry name" value="HIS_KIN"/>
    <property type="match status" value="1"/>
</dbReference>
<dbReference type="Gene3D" id="1.20.120.160">
    <property type="entry name" value="HPT domain"/>
    <property type="match status" value="1"/>
</dbReference>
<dbReference type="InterPro" id="IPR005467">
    <property type="entry name" value="His_kinase_dom"/>
</dbReference>
<dbReference type="Pfam" id="PF02518">
    <property type="entry name" value="HATPase_c"/>
    <property type="match status" value="1"/>
</dbReference>
<dbReference type="Gene3D" id="2.30.30.40">
    <property type="entry name" value="SH3 Domains"/>
    <property type="match status" value="1"/>
</dbReference>
<dbReference type="SUPFAM" id="SSF47384">
    <property type="entry name" value="Homodimeric domain of signal transducing histidine kinase"/>
    <property type="match status" value="1"/>
</dbReference>
<dbReference type="PROSITE" id="PS50894">
    <property type="entry name" value="HPT"/>
    <property type="match status" value="1"/>
</dbReference>
<feature type="domain" description="CheW-like" evidence="11">
    <location>
        <begin position="672"/>
        <end position="803"/>
    </location>
</feature>
<feature type="modified residue" description="Phosphohistidine" evidence="8">
    <location>
        <position position="44"/>
    </location>
</feature>
<feature type="domain" description="CheW-like" evidence="11">
    <location>
        <begin position="515"/>
        <end position="651"/>
    </location>
</feature>
<name>A0A7Y9RVF6_9ACTN</name>
<sequence length="814" mass="85423">MDEIVQEFLVESHENLDQLDQDLISLERDPASRELLSSIFRTLHTIKGTSGFLAFHQLESITHVGESLLSRLRDGDMVLTADTTTALLDMVDAVRSLLGDIEQHGAEAPRDYSALVGRLELLLQTGGVLPATAAAPAATAAATVAGQADDAVAGTTATVVEEPAPAAAEPEATRSRKKAAPADPVTEAVAAEVDAALAAGPADTDAAAPSEALAAAQVALEATATEVEQAAPTEASALVGAAVAQLADAVAGPAAPEEGRRAISDSTIRVDVELLDSLMNLVGELVLTRNQIVQRAVARDDAELLSSTHRLNIVAGELQEGVMKTRMQPIDNVWSKLPRVVRDLSLALGKQVNVVMEGKDTELDKTILEAVKDPLTHLVRNSVDHGVETPEARVAAGKPAEGTLLLRAYHEGGQVNIEITDDGAGIDPEKLRRKAVEKGIHTAESAARLGERELLNLVFAPGFSTAAAVTNVSGRGVGMDVVKTNIEKIGGLIDLSSVPGRGTTARIKIPLTLAIIPALVVTADEQRYAIPQVNLLELVRVEHGSTGPQVEHIHGTPVFRLRGNLLPLVYLREQLEQEPVDTGTTFIVVLQAGERQFGLVVDDIRDTEEIVVKPLGTQLRGVPLFAGATIMGDGRVVLILDAVNLAERAGMVADAHGSAGATQTHTTDDSERASLLLLGLADGRRVGLPLASVDRLEVLALQQVENVGGQEVVQYRGGILPLVRLDSVYGAYGHTEAEELQVVVCSSEGAPVGFVVHEIVDIVDAALSVRSGLDTGGHLGSAVVSDRVTELVDVAHAVRSLDPAALAPVPTYGA</sequence>
<dbReference type="Gene3D" id="2.40.50.180">
    <property type="entry name" value="CheA-289, Domain 4"/>
    <property type="match status" value="1"/>
</dbReference>
<feature type="domain" description="Histidine kinase" evidence="10">
    <location>
        <begin position="269"/>
        <end position="513"/>
    </location>
</feature>
<dbReference type="CDD" id="cd16916">
    <property type="entry name" value="HATPase_CheA-like"/>
    <property type="match status" value="1"/>
</dbReference>
<dbReference type="InterPro" id="IPR036097">
    <property type="entry name" value="HisK_dim/P_sf"/>
</dbReference>
<dbReference type="InterPro" id="IPR002545">
    <property type="entry name" value="CheW-lke_dom"/>
</dbReference>
<dbReference type="InterPro" id="IPR004358">
    <property type="entry name" value="Sig_transdc_His_kin-like_C"/>
</dbReference>
<evidence type="ECO:0000256" key="6">
    <source>
        <dbReference type="ARBA" id="ARBA00022777"/>
    </source>
</evidence>
<dbReference type="Proteomes" id="UP000544110">
    <property type="component" value="Unassembled WGS sequence"/>
</dbReference>
<dbReference type="EMBL" id="JACCAC010000001">
    <property type="protein sequence ID" value="NYG57010.1"/>
    <property type="molecule type" value="Genomic_DNA"/>
</dbReference>
<comment type="caution">
    <text evidence="13">The sequence shown here is derived from an EMBL/GenBank/DDBJ whole genome shotgun (WGS) entry which is preliminary data.</text>
</comment>
<evidence type="ECO:0000259" key="10">
    <source>
        <dbReference type="PROSITE" id="PS50109"/>
    </source>
</evidence>
<feature type="compositionally biased region" description="Low complexity" evidence="9">
    <location>
        <begin position="161"/>
        <end position="170"/>
    </location>
</feature>
<dbReference type="PRINTS" id="PR00344">
    <property type="entry name" value="BCTRLSENSOR"/>
</dbReference>
<dbReference type="CDD" id="cd00731">
    <property type="entry name" value="CheA_reg"/>
    <property type="match status" value="1"/>
</dbReference>
<dbReference type="EC" id="2.7.13.3" evidence="3"/>